<dbReference type="AlphaFoldDB" id="A0A4P2QSD8"/>
<dbReference type="Pfam" id="PF10065">
    <property type="entry name" value="DUF2303"/>
    <property type="match status" value="1"/>
</dbReference>
<dbReference type="Proteomes" id="UP000295497">
    <property type="component" value="Chromosome"/>
</dbReference>
<reference evidence="2 3" key="1">
    <citation type="submission" date="2015-09" db="EMBL/GenBank/DDBJ databases">
        <title>Sorangium comparison.</title>
        <authorList>
            <person name="Zaburannyi N."/>
            <person name="Bunk B."/>
            <person name="Overmann J."/>
            <person name="Mueller R."/>
        </authorList>
    </citation>
    <scope>NUCLEOTIDE SEQUENCE [LARGE SCALE GENOMIC DNA]</scope>
    <source>
        <strain evidence="2 3">So ce836</strain>
    </source>
</reference>
<evidence type="ECO:0000313" key="1">
    <source>
        <dbReference type="EMBL" id="AUX33190.1"/>
    </source>
</evidence>
<evidence type="ECO:0000313" key="3">
    <source>
        <dbReference type="Proteomes" id="UP000295497"/>
    </source>
</evidence>
<evidence type="ECO:0000313" key="2">
    <source>
        <dbReference type="EMBL" id="AUX33247.1"/>
    </source>
</evidence>
<proteinExistence type="predicted"/>
<dbReference type="RefSeq" id="WP_129576654.1">
    <property type="nucleotide sequence ID" value="NZ_CP012672.1"/>
</dbReference>
<gene>
    <name evidence="1" type="ORF">SOCE836_053440</name>
    <name evidence="2" type="ORF">SOCE836_054010</name>
</gene>
<organism evidence="2 3">
    <name type="scientific">Sorangium cellulosum</name>
    <name type="common">Polyangium cellulosum</name>
    <dbReference type="NCBI Taxonomy" id="56"/>
    <lineage>
        <taxon>Bacteria</taxon>
        <taxon>Pseudomonadati</taxon>
        <taxon>Myxococcota</taxon>
        <taxon>Polyangia</taxon>
        <taxon>Polyangiales</taxon>
        <taxon>Polyangiaceae</taxon>
        <taxon>Sorangium</taxon>
    </lineage>
</organism>
<dbReference type="InterPro" id="IPR019276">
    <property type="entry name" value="DUF2303"/>
</dbReference>
<protein>
    <recommendedName>
        <fullName evidence="4">DUF2303 domain-containing protein</fullName>
    </recommendedName>
</protein>
<evidence type="ECO:0008006" key="4">
    <source>
        <dbReference type="Google" id="ProtNLM"/>
    </source>
</evidence>
<name>A0A4P2QSD8_SORCE</name>
<sequence length="302" mass="33528">MAKSDAEAVIELAQKSARAPERMTFEDIDVTAEVLVLPDTNGSYVIRSIKPFLDEYRERPERRRGTARLGDLASFIDHTNRFKDDGSALFASDDPAKPHLMSVLDYHEPADKGDARFGEHRAICAFPLSEEWVAWKGAHGKPMTQQQFAEFLETRIVDVVEPVDVGQTSTDFAAKLGGIEFASPLKLLQLSRGMSVRVGATVKQAVNLSTGEVQVHYETQHSDDRGEPLRVPTAFVIAIPVFRSGVLYKIPVRLRYSVSRGDISWRVELHRADIMMADAFDEAKLVATKETGLPLFVGSPES</sequence>
<dbReference type="EMBL" id="CP012672">
    <property type="protein sequence ID" value="AUX33247.1"/>
    <property type="molecule type" value="Genomic_DNA"/>
</dbReference>
<accession>A0A4P2QSD8</accession>
<dbReference type="EMBL" id="CP012672">
    <property type="protein sequence ID" value="AUX33190.1"/>
    <property type="molecule type" value="Genomic_DNA"/>
</dbReference>